<keyword evidence="2 5" id="KW-0863">Zinc-finger</keyword>
<dbReference type="SUPFAM" id="SSF57716">
    <property type="entry name" value="Glucocorticoid receptor-like (DNA-binding domain)"/>
    <property type="match status" value="1"/>
</dbReference>
<dbReference type="RefSeq" id="XP_066916352.1">
    <property type="nucleotide sequence ID" value="XM_067060251.1"/>
</dbReference>
<dbReference type="PANTHER" id="PTHR12247:SF139">
    <property type="entry name" value="ATHERIN-RELATED"/>
    <property type="match status" value="1"/>
</dbReference>
<evidence type="ECO:0000313" key="9">
    <source>
        <dbReference type="Proteomes" id="UP000594262"/>
    </source>
</evidence>
<dbReference type="GO" id="GO:0045892">
    <property type="term" value="P:negative regulation of DNA-templated transcription"/>
    <property type="evidence" value="ECO:0007669"/>
    <property type="project" value="TreeGrafter"/>
</dbReference>
<dbReference type="SMART" id="SM00980">
    <property type="entry name" value="THAP"/>
    <property type="match status" value="1"/>
</dbReference>
<feature type="domain" description="THAP-type" evidence="7">
    <location>
        <begin position="1"/>
        <end position="99"/>
    </location>
</feature>
<keyword evidence="3" id="KW-0862">Zinc</keyword>
<evidence type="ECO:0000256" key="4">
    <source>
        <dbReference type="ARBA" id="ARBA00023125"/>
    </source>
</evidence>
<accession>A0A7M5V281</accession>
<evidence type="ECO:0000256" key="2">
    <source>
        <dbReference type="ARBA" id="ARBA00022771"/>
    </source>
</evidence>
<name>A0A7M5V281_9CNID</name>
<dbReference type="Pfam" id="PF05485">
    <property type="entry name" value="THAP"/>
    <property type="match status" value="1"/>
</dbReference>
<keyword evidence="9" id="KW-1185">Reference proteome</keyword>
<dbReference type="InterPro" id="IPR013761">
    <property type="entry name" value="SAM/pointed_sf"/>
</dbReference>
<organism evidence="8 9">
    <name type="scientific">Clytia hemisphaerica</name>
    <dbReference type="NCBI Taxonomy" id="252671"/>
    <lineage>
        <taxon>Eukaryota</taxon>
        <taxon>Metazoa</taxon>
        <taxon>Cnidaria</taxon>
        <taxon>Hydrozoa</taxon>
        <taxon>Hydroidolina</taxon>
        <taxon>Leptothecata</taxon>
        <taxon>Obeliida</taxon>
        <taxon>Clytiidae</taxon>
        <taxon>Clytia</taxon>
    </lineage>
</organism>
<evidence type="ECO:0000256" key="1">
    <source>
        <dbReference type="ARBA" id="ARBA00022723"/>
    </source>
</evidence>
<feature type="region of interest" description="Disordered" evidence="6">
    <location>
        <begin position="13"/>
        <end position="40"/>
    </location>
</feature>
<dbReference type="InterPro" id="IPR050548">
    <property type="entry name" value="PcG_chromatin_remod_factors"/>
</dbReference>
<dbReference type="OrthoDB" id="10004495at2759"/>
<dbReference type="GO" id="GO:0003677">
    <property type="term" value="F:DNA binding"/>
    <property type="evidence" value="ECO:0007669"/>
    <property type="project" value="UniProtKB-UniRule"/>
</dbReference>
<dbReference type="GO" id="GO:0005634">
    <property type="term" value="C:nucleus"/>
    <property type="evidence" value="ECO:0007669"/>
    <property type="project" value="TreeGrafter"/>
</dbReference>
<feature type="compositionally biased region" description="Polar residues" evidence="6">
    <location>
        <begin position="14"/>
        <end position="27"/>
    </location>
</feature>
<dbReference type="GO" id="GO:0003682">
    <property type="term" value="F:chromatin binding"/>
    <property type="evidence" value="ECO:0007669"/>
    <property type="project" value="TreeGrafter"/>
</dbReference>
<dbReference type="InterPro" id="IPR001660">
    <property type="entry name" value="SAM"/>
</dbReference>
<feature type="region of interest" description="Disordered" evidence="6">
    <location>
        <begin position="119"/>
        <end position="138"/>
    </location>
</feature>
<dbReference type="PANTHER" id="PTHR12247">
    <property type="entry name" value="POLYCOMB GROUP PROTEIN"/>
    <property type="match status" value="1"/>
</dbReference>
<dbReference type="GO" id="GO:0042393">
    <property type="term" value="F:histone binding"/>
    <property type="evidence" value="ECO:0007669"/>
    <property type="project" value="TreeGrafter"/>
</dbReference>
<dbReference type="SMART" id="SM00454">
    <property type="entry name" value="SAM"/>
    <property type="match status" value="1"/>
</dbReference>
<dbReference type="Proteomes" id="UP000594262">
    <property type="component" value="Unplaced"/>
</dbReference>
<evidence type="ECO:0000259" key="7">
    <source>
        <dbReference type="PROSITE" id="PS50950"/>
    </source>
</evidence>
<keyword evidence="4 5" id="KW-0238">DNA-binding</keyword>
<proteinExistence type="predicted"/>
<evidence type="ECO:0000256" key="5">
    <source>
        <dbReference type="PROSITE-ProRule" id="PRU00309"/>
    </source>
</evidence>
<dbReference type="AlphaFoldDB" id="A0A7M5V281"/>
<dbReference type="EnsemblMetazoa" id="CLYHEMT002304.2">
    <property type="protein sequence ID" value="CLYHEMP002304.2"/>
    <property type="gene ID" value="CLYHEMG002304"/>
</dbReference>
<sequence>MGRMRCIVKGCYSNHGSDPKPQSNQSAKQDEHIRSFGFPNKARDPIMRKLWIKAIPMLREDLVNKRSKPVICIKHWPEGFKFKIGKGGFVRPVHPPSIFPELTKAEMVILPSMVSKKKRKSSKTVDKAGKVRKPSAPTFTGAPAMKLHSFELKDSLKRKMGTPFYSNHNNNHNWQDLPAIKIPKLADLIPAARFKQDLPTTSSSNPRLPTTTNSNLIQACFQRDLSASSSSNTRFPTTNSRAPNNTLSILSNLVSRFPSATTSISATSLSESTDLSLPTMVEMSNDKPRKPLFIPCSKRQHLQFQTVAEKTSMMPHNEMNRVIPNRTPDTDSATIETYKKKLEDFQQQIDLQRKSWPDNHGNRRSNAELIKEFSNRLSTEYGKKFRPILPKGGLQDQNLESILKAYWKWACATCISKGKSVTSTSSTKQVLVIDDNDGSVGSSNDTKDELPTPQSSDDTMIAVNSITTVSSMEVMPIVSAPRRAVDPTPSASLQSSKVATPPIISVKPSNFVYHPSGLTYAPLPPGSSAVTLPPGHHPVSMPQPQFIPVNYMLPNGVPAAHQPPHGVPVQASRGVTPMIQPPPAHVVGTAPIPNQPTAAVAPQTQSVMGKGVRNDLSHILNPKVPLPDVRSSIRDDVLRALPTDVADWTVQNVAYYFKAHGYIHESKLLEEQEIDGRAMLLMSRNDCLTGLRIKLGPALKIYHMHIHKLQKKTDFLG</sequence>
<dbReference type="GO" id="GO:0008270">
    <property type="term" value="F:zinc ion binding"/>
    <property type="evidence" value="ECO:0007669"/>
    <property type="project" value="UniProtKB-KW"/>
</dbReference>
<feature type="region of interest" description="Disordered" evidence="6">
    <location>
        <begin position="434"/>
        <end position="457"/>
    </location>
</feature>
<reference evidence="8" key="1">
    <citation type="submission" date="2021-01" db="UniProtKB">
        <authorList>
            <consortium name="EnsemblMetazoa"/>
        </authorList>
    </citation>
    <scope>IDENTIFICATION</scope>
</reference>
<dbReference type="Gene3D" id="1.10.150.50">
    <property type="entry name" value="Transcription Factor, Ets-1"/>
    <property type="match status" value="1"/>
</dbReference>
<evidence type="ECO:0000256" key="3">
    <source>
        <dbReference type="ARBA" id="ARBA00022833"/>
    </source>
</evidence>
<keyword evidence="1" id="KW-0479">Metal-binding</keyword>
<dbReference type="InterPro" id="IPR006612">
    <property type="entry name" value="THAP_Znf"/>
</dbReference>
<protein>
    <recommendedName>
        <fullName evidence="7">THAP-type domain-containing protein</fullName>
    </recommendedName>
</protein>
<dbReference type="GeneID" id="136803511"/>
<evidence type="ECO:0000256" key="6">
    <source>
        <dbReference type="SAM" id="MobiDB-lite"/>
    </source>
</evidence>
<dbReference type="SUPFAM" id="SSF47769">
    <property type="entry name" value="SAM/Pointed domain"/>
    <property type="match status" value="1"/>
</dbReference>
<evidence type="ECO:0000313" key="8">
    <source>
        <dbReference type="EnsemblMetazoa" id="CLYHEMP002304.2"/>
    </source>
</evidence>
<dbReference type="PROSITE" id="PS50950">
    <property type="entry name" value="ZF_THAP"/>
    <property type="match status" value="1"/>
</dbReference>